<comment type="subcellular location">
    <subcellularLocation>
        <location evidence="1">Cytoplasm</location>
    </subcellularLocation>
</comment>
<dbReference type="SMART" id="SM00260">
    <property type="entry name" value="CheW"/>
    <property type="match status" value="3"/>
</dbReference>
<protein>
    <recommendedName>
        <fullName evidence="2">Chemotaxis protein CheW</fullName>
    </recommendedName>
</protein>
<dbReference type="InterPro" id="IPR002545">
    <property type="entry name" value="CheW-lke_dom"/>
</dbReference>
<dbReference type="GO" id="GO:0006935">
    <property type="term" value="P:chemotaxis"/>
    <property type="evidence" value="ECO:0007669"/>
    <property type="project" value="InterPro"/>
</dbReference>
<gene>
    <name evidence="5" type="ORF">ABENE_07335</name>
</gene>
<dbReference type="InterPro" id="IPR039315">
    <property type="entry name" value="CheW"/>
</dbReference>
<reference evidence="5 6" key="1">
    <citation type="journal article" date="2014" name="Nature">
        <title>Sequential evolution of bacterial morphology by co-option of a developmental regulator.</title>
        <authorList>
            <person name="Jiang C."/>
            <person name="Brown P.J."/>
            <person name="Ducret A."/>
            <person name="Brun Y.V."/>
        </authorList>
    </citation>
    <scope>NUCLEOTIDE SEQUENCE [LARGE SCALE GENOMIC DNA]</scope>
    <source>
        <strain evidence="5 6">DSM 16100</strain>
    </source>
</reference>
<evidence type="ECO:0000313" key="6">
    <source>
        <dbReference type="Proteomes" id="UP000017837"/>
    </source>
</evidence>
<dbReference type="GO" id="GO:0005829">
    <property type="term" value="C:cytosol"/>
    <property type="evidence" value="ECO:0007669"/>
    <property type="project" value="TreeGrafter"/>
</dbReference>
<sequence length="529" mass="58615">MSVVAKAMETLEEEFAVKSTQESVENASAAELHQFVIFHVEGERFAVSLSEVQEIIRVPDVVHMPLSPASLEGLANLRGSVLPVLNLRQVFRFPQALHDDSTRVVVLDHGRPIGLIVDRMANVVTVGSEQIEPASTISSSINVDFVTGIIKEKDGHSMVVILDARLIVEREFQDLLNADTLKVVRATEATVSEALKAESAVVEEDQLVSFEVAGQEYAFPIEKVKEIVQLPEHVSDVPNTASHVLGVITLRNRLLPLVSLRELFGLPRMQMTDANKVAVISPDGNSETSVGVVMDSVREVLRVRRDEMEEVPDLLRGIGPGNNIASICRLQGGRRLVSVLAAENMFDQAELDHLHNSGEDEMARSQADSVATSSSEAVDDEQFVLFILKGEEYGVHIDCVQEIVRVPSELTRIPKCPDFIEGVINLRGVVLPVVDQRRRFQLESIDRNDRQRIMVFIIGGVRTGFIVDLVTEVRRIPLNTIAAAPELSVEQKRIIRRVANLEGEKRIIMLLDVLQLLNSDEMSTISNKF</sequence>
<dbReference type="PROSITE" id="PS50851">
    <property type="entry name" value="CHEW"/>
    <property type="match status" value="3"/>
</dbReference>
<feature type="domain" description="CheW-like" evidence="4">
    <location>
        <begin position="380"/>
        <end position="522"/>
    </location>
</feature>
<feature type="domain" description="CheW-like" evidence="4">
    <location>
        <begin position="204"/>
        <end position="351"/>
    </location>
</feature>
<dbReference type="Proteomes" id="UP000017837">
    <property type="component" value="Unassembled WGS sequence"/>
</dbReference>
<dbReference type="PANTHER" id="PTHR22617">
    <property type="entry name" value="CHEMOTAXIS SENSOR HISTIDINE KINASE-RELATED"/>
    <property type="match status" value="1"/>
</dbReference>
<dbReference type="PATRIC" id="fig|1121022.4.peg.1468"/>
<dbReference type="SUPFAM" id="SSF50341">
    <property type="entry name" value="CheW-like"/>
    <property type="match status" value="3"/>
</dbReference>
<proteinExistence type="predicted"/>
<keyword evidence="6" id="KW-1185">Reference proteome</keyword>
<evidence type="ECO:0000259" key="4">
    <source>
        <dbReference type="PROSITE" id="PS50851"/>
    </source>
</evidence>
<name>V4RN04_9CAUL</name>
<dbReference type="Gene3D" id="2.40.50.180">
    <property type="entry name" value="CheA-289, Domain 4"/>
    <property type="match status" value="3"/>
</dbReference>
<feature type="domain" description="CheW-like" evidence="4">
    <location>
        <begin position="32"/>
        <end position="173"/>
    </location>
</feature>
<dbReference type="eggNOG" id="COG0835">
    <property type="taxonomic scope" value="Bacteria"/>
</dbReference>
<dbReference type="Gene3D" id="2.30.30.40">
    <property type="entry name" value="SH3 Domains"/>
    <property type="match status" value="3"/>
</dbReference>
<dbReference type="RefSeq" id="WP_018082524.1">
    <property type="nucleotide sequence ID" value="NZ_AQWM01000015.1"/>
</dbReference>
<evidence type="ECO:0000313" key="5">
    <source>
        <dbReference type="EMBL" id="ESQ92623.1"/>
    </source>
</evidence>
<dbReference type="InterPro" id="IPR036061">
    <property type="entry name" value="CheW-like_dom_sf"/>
</dbReference>
<accession>V4RN04</accession>
<dbReference type="PANTHER" id="PTHR22617:SF45">
    <property type="entry name" value="CHEMOTAXIS PROTEIN CHEW"/>
    <property type="match status" value="1"/>
</dbReference>
<evidence type="ECO:0000256" key="3">
    <source>
        <dbReference type="ARBA" id="ARBA00022490"/>
    </source>
</evidence>
<dbReference type="GO" id="GO:0007165">
    <property type="term" value="P:signal transduction"/>
    <property type="evidence" value="ECO:0007669"/>
    <property type="project" value="InterPro"/>
</dbReference>
<evidence type="ECO:0000256" key="1">
    <source>
        <dbReference type="ARBA" id="ARBA00004496"/>
    </source>
</evidence>
<organism evidence="5 6">
    <name type="scientific">Asticcacaulis benevestitus DSM 16100 = ATCC BAA-896</name>
    <dbReference type="NCBI Taxonomy" id="1121022"/>
    <lineage>
        <taxon>Bacteria</taxon>
        <taxon>Pseudomonadati</taxon>
        <taxon>Pseudomonadota</taxon>
        <taxon>Alphaproteobacteria</taxon>
        <taxon>Caulobacterales</taxon>
        <taxon>Caulobacteraceae</taxon>
        <taxon>Asticcacaulis</taxon>
    </lineage>
</organism>
<dbReference type="AlphaFoldDB" id="V4RN04"/>
<dbReference type="STRING" id="1121022.GCA_000376105_02857"/>
<comment type="caution">
    <text evidence="5">The sequence shown here is derived from an EMBL/GenBank/DDBJ whole genome shotgun (WGS) entry which is preliminary data.</text>
</comment>
<evidence type="ECO:0000256" key="2">
    <source>
        <dbReference type="ARBA" id="ARBA00021483"/>
    </source>
</evidence>
<dbReference type="Pfam" id="PF01584">
    <property type="entry name" value="CheW"/>
    <property type="match status" value="3"/>
</dbReference>
<keyword evidence="3" id="KW-0963">Cytoplasm</keyword>
<dbReference type="EMBL" id="AWGB01000011">
    <property type="protein sequence ID" value="ESQ92623.1"/>
    <property type="molecule type" value="Genomic_DNA"/>
</dbReference>